<dbReference type="AlphaFoldDB" id="A0A3L6EYN6"/>
<proteinExistence type="predicted"/>
<evidence type="ECO:0000313" key="3">
    <source>
        <dbReference type="Proteomes" id="UP000251960"/>
    </source>
</evidence>
<sequence>MIQGDLFYLTIVEAPILGNSKVCYKGAVCYCSATRFVTAPQQDLLVSSKHGAGNKSEKDNSTLLDKAGNAPVVKEQSIDAHASKSRAQNGKTMPNNGGSLANMWGRASAKPKPSSTTNSIAVESVSATLDAQICAKEEADGDSNDDEQGIKYKGESTNANNRKRRAVFDFSDDEEVDNIISIASPEVPKQHTPDPVIETAEDTKVNQKNMENKDDVPNTEKGSSMGWILTSLLNVKPKLSIL</sequence>
<evidence type="ECO:0000313" key="2">
    <source>
        <dbReference type="EMBL" id="PWZ25849.1"/>
    </source>
</evidence>
<dbReference type="PANTHER" id="PTHR17598">
    <property type="entry name" value="DNA POLYMERASE DELTA SUBUNIT 3"/>
    <property type="match status" value="1"/>
</dbReference>
<dbReference type="ExpressionAtlas" id="A0A3L6EYN6">
    <property type="expression patterns" value="baseline and differential"/>
</dbReference>
<reference evidence="2 3" key="1">
    <citation type="journal article" date="2018" name="Nat. Genet.">
        <title>Extensive intraspecific gene order and gene structural variations between Mo17 and other maize genomes.</title>
        <authorList>
            <person name="Sun S."/>
            <person name="Zhou Y."/>
            <person name="Chen J."/>
            <person name="Shi J."/>
            <person name="Zhao H."/>
            <person name="Zhao H."/>
            <person name="Song W."/>
            <person name="Zhang M."/>
            <person name="Cui Y."/>
            <person name="Dong X."/>
            <person name="Liu H."/>
            <person name="Ma X."/>
            <person name="Jiao Y."/>
            <person name="Wang B."/>
            <person name="Wei X."/>
            <person name="Stein J.C."/>
            <person name="Glaubitz J.C."/>
            <person name="Lu F."/>
            <person name="Yu G."/>
            <person name="Liang C."/>
            <person name="Fengler K."/>
            <person name="Li B."/>
            <person name="Rafalski A."/>
            <person name="Schnable P.S."/>
            <person name="Ware D.H."/>
            <person name="Buckler E.S."/>
            <person name="Lai J."/>
        </authorList>
    </citation>
    <scope>NUCLEOTIDE SEQUENCE [LARGE SCALE GENOMIC DNA]</scope>
    <source>
        <strain evidence="3">cv. Missouri 17</strain>
        <tissue evidence="2">Seedling</tissue>
    </source>
</reference>
<dbReference type="PANTHER" id="PTHR17598:SF13">
    <property type="entry name" value="DNA POLYMERASE DELTA SUBUNIT 3"/>
    <property type="match status" value="1"/>
</dbReference>
<organism evidence="2 3">
    <name type="scientific">Zea mays</name>
    <name type="common">Maize</name>
    <dbReference type="NCBI Taxonomy" id="4577"/>
    <lineage>
        <taxon>Eukaryota</taxon>
        <taxon>Viridiplantae</taxon>
        <taxon>Streptophyta</taxon>
        <taxon>Embryophyta</taxon>
        <taxon>Tracheophyta</taxon>
        <taxon>Spermatophyta</taxon>
        <taxon>Magnoliopsida</taxon>
        <taxon>Liliopsida</taxon>
        <taxon>Poales</taxon>
        <taxon>Poaceae</taxon>
        <taxon>PACMAD clade</taxon>
        <taxon>Panicoideae</taxon>
        <taxon>Andropogonodae</taxon>
        <taxon>Andropogoneae</taxon>
        <taxon>Tripsacinae</taxon>
        <taxon>Zea</taxon>
    </lineage>
</organism>
<name>A0A3L6EYN6_MAIZE</name>
<dbReference type="GO" id="GO:0043625">
    <property type="term" value="C:delta DNA polymerase complex"/>
    <property type="evidence" value="ECO:0007669"/>
    <property type="project" value="InterPro"/>
</dbReference>
<dbReference type="GO" id="GO:0006260">
    <property type="term" value="P:DNA replication"/>
    <property type="evidence" value="ECO:0007669"/>
    <property type="project" value="InterPro"/>
</dbReference>
<evidence type="ECO:0008006" key="4">
    <source>
        <dbReference type="Google" id="ProtNLM"/>
    </source>
</evidence>
<feature type="compositionally biased region" description="Polar residues" evidence="1">
    <location>
        <begin position="85"/>
        <end position="96"/>
    </location>
</feature>
<protein>
    <recommendedName>
        <fullName evidence="4">DNA-directed DNA polymerases</fullName>
    </recommendedName>
</protein>
<accession>A0A3L6EYN6</accession>
<gene>
    <name evidence="2" type="ORF">Zm00014a_007612</name>
</gene>
<feature type="region of interest" description="Disordered" evidence="1">
    <location>
        <begin position="49"/>
        <end position="96"/>
    </location>
</feature>
<dbReference type="EMBL" id="NCVQ01000005">
    <property type="protein sequence ID" value="PWZ25849.1"/>
    <property type="molecule type" value="Genomic_DNA"/>
</dbReference>
<evidence type="ECO:0000256" key="1">
    <source>
        <dbReference type="SAM" id="MobiDB-lite"/>
    </source>
</evidence>
<comment type="caution">
    <text evidence="2">The sequence shown here is derived from an EMBL/GenBank/DDBJ whole genome shotgun (WGS) entry which is preliminary data.</text>
</comment>
<dbReference type="Proteomes" id="UP000251960">
    <property type="component" value="Chromosome 4"/>
</dbReference>
<dbReference type="InterPro" id="IPR019038">
    <property type="entry name" value="POLD3"/>
</dbReference>